<accession>A0A1Q9ERQ9</accession>
<evidence type="ECO:0000256" key="2">
    <source>
        <dbReference type="SAM" id="MobiDB-lite"/>
    </source>
</evidence>
<keyword evidence="4" id="KW-1185">Reference proteome</keyword>
<feature type="region of interest" description="Disordered" evidence="2">
    <location>
        <begin position="134"/>
        <end position="153"/>
    </location>
</feature>
<organism evidence="3 4">
    <name type="scientific">Symbiodinium microadriaticum</name>
    <name type="common">Dinoflagellate</name>
    <name type="synonym">Zooxanthella microadriatica</name>
    <dbReference type="NCBI Taxonomy" id="2951"/>
    <lineage>
        <taxon>Eukaryota</taxon>
        <taxon>Sar</taxon>
        <taxon>Alveolata</taxon>
        <taxon>Dinophyceae</taxon>
        <taxon>Suessiales</taxon>
        <taxon>Symbiodiniaceae</taxon>
        <taxon>Symbiodinium</taxon>
    </lineage>
</organism>
<dbReference type="EMBL" id="LSRX01000084">
    <property type="protein sequence ID" value="OLQ10115.1"/>
    <property type="molecule type" value="Genomic_DNA"/>
</dbReference>
<keyword evidence="1" id="KW-0175">Coiled coil</keyword>
<dbReference type="AlphaFoldDB" id="A0A1Q9ERQ9"/>
<feature type="region of interest" description="Disordered" evidence="2">
    <location>
        <begin position="24"/>
        <end position="43"/>
    </location>
</feature>
<protein>
    <submittedName>
        <fullName evidence="3">Uncharacterized protein</fullName>
    </submittedName>
</protein>
<sequence>MTKRSVASESNKLHFQVQVPDSFGTLGSTSSRPSSSTTTPNRVPMSLNITLTSEDNVDMLKRSISAHVHEYTGIWRPPSTFQLVQNQRHIKFWEPLTNFAVNEPIQVIITQLAIRSPSEIFLANSIVASARDEQLQKTAHEKEDKGFDESTEKDTLSQKLLDMAVKTWDGAQKELDGARADLDGAREDRDFARQRLRQAVQNGDEKERKEAREEFEKAKEEFEKAKEEFEKAKEEFEKAKEEFEKAKEEVQTAKEEATKAREELEKAKSTAPLQAGGTFALLCSSLEVGGVSLFGALFALSRFLVLACSTRTLKSSGVPARRVQVELVVSLLVPGVVFGGFRKVLGQFSFASDWTLQAKAALRVIKEEDLGPLSQARVPAAKVQDGQRLVGIDACVKACMGLIEKYINRSDDSVTNRVPPTCAARCARGGKTTFLQELGGKLAGAQYFPIFVSFNGESPVQRRDNELADQWLYRTIAYALLPGGPLCQEVAAKFGTVTCGESTLQAYFKSQKNVVLLVDELNQLLLKSPNNADRDAERQAAKFMKDVFLGAEGAYMVFTSHIQSTGLDLTQYMEGNSVRGLEVTGLPFAAELEELQNMGTAFSGLTYMKAAYYSRVPALLWSSHHDGSLLSQKVSQIQQHPKEHLAAFLSEVFNGTPLKDLEAFRQLTDGSRKDRAIWIPCFMSHFLFQCSVTWPACGVLSRWLQAMPAAEQKDGKAWEKIIAVAFGLRYIWQWMGGEQHSWLHGHEGAAVECLDADPAATNVEDAIKKLRRPSQYPTLQLVLPSHAQFEAVDLFAVRREADSTDLVMVAQQKEGRASVSNHPRPQTAQHAYWMRGSSTLDGKEIDGWYLPSQSEIETFLGPSLAAAAPATWRDPVD</sequence>
<evidence type="ECO:0000313" key="3">
    <source>
        <dbReference type="EMBL" id="OLQ10115.1"/>
    </source>
</evidence>
<reference evidence="3 4" key="1">
    <citation type="submission" date="2016-02" db="EMBL/GenBank/DDBJ databases">
        <title>Genome analysis of coral dinoflagellate symbionts highlights evolutionary adaptations to a symbiotic lifestyle.</title>
        <authorList>
            <person name="Aranda M."/>
            <person name="Li Y."/>
            <person name="Liew Y.J."/>
            <person name="Baumgarten S."/>
            <person name="Simakov O."/>
            <person name="Wilson M."/>
            <person name="Piel J."/>
            <person name="Ashoor H."/>
            <person name="Bougouffa S."/>
            <person name="Bajic V.B."/>
            <person name="Ryu T."/>
            <person name="Ravasi T."/>
            <person name="Bayer T."/>
            <person name="Micklem G."/>
            <person name="Kim H."/>
            <person name="Bhak J."/>
            <person name="Lajeunesse T.C."/>
            <person name="Voolstra C.R."/>
        </authorList>
    </citation>
    <scope>NUCLEOTIDE SEQUENCE [LARGE SCALE GENOMIC DNA]</scope>
    <source>
        <strain evidence="3 4">CCMP2467</strain>
    </source>
</reference>
<dbReference type="Gene3D" id="1.20.120.330">
    <property type="entry name" value="Nucleotidyltransferases domain 2"/>
    <property type="match status" value="1"/>
</dbReference>
<feature type="compositionally biased region" description="Low complexity" evidence="2">
    <location>
        <begin position="28"/>
        <end position="40"/>
    </location>
</feature>
<dbReference type="OMA" id="NELADQW"/>
<name>A0A1Q9ERQ9_SYMMI</name>
<evidence type="ECO:0000313" key="4">
    <source>
        <dbReference type="Proteomes" id="UP000186817"/>
    </source>
</evidence>
<evidence type="ECO:0000256" key="1">
    <source>
        <dbReference type="SAM" id="Coils"/>
    </source>
</evidence>
<gene>
    <name evidence="3" type="ORF">AK812_SmicGene6252</name>
</gene>
<feature type="coiled-coil region" evidence="1">
    <location>
        <begin position="175"/>
        <end position="270"/>
    </location>
</feature>
<proteinExistence type="predicted"/>
<dbReference type="Proteomes" id="UP000186817">
    <property type="component" value="Unassembled WGS sequence"/>
</dbReference>
<dbReference type="OrthoDB" id="430279at2759"/>
<comment type="caution">
    <text evidence="3">The sequence shown here is derived from an EMBL/GenBank/DDBJ whole genome shotgun (WGS) entry which is preliminary data.</text>
</comment>